<keyword evidence="3" id="KW-1185">Reference proteome</keyword>
<evidence type="ECO:0008006" key="4">
    <source>
        <dbReference type="Google" id="ProtNLM"/>
    </source>
</evidence>
<keyword evidence="1" id="KW-1133">Transmembrane helix</keyword>
<feature type="transmembrane region" description="Helical" evidence="1">
    <location>
        <begin position="139"/>
        <end position="156"/>
    </location>
</feature>
<feature type="transmembrane region" description="Helical" evidence="1">
    <location>
        <begin position="97"/>
        <end position="119"/>
    </location>
</feature>
<gene>
    <name evidence="2" type="ORF">GGR21_003491</name>
</gene>
<keyword evidence="1" id="KW-0812">Transmembrane</keyword>
<reference evidence="2 3" key="1">
    <citation type="submission" date="2020-08" db="EMBL/GenBank/DDBJ databases">
        <title>Genomic Encyclopedia of Type Strains, Phase IV (KMG-IV): sequencing the most valuable type-strain genomes for metagenomic binning, comparative biology and taxonomic classification.</title>
        <authorList>
            <person name="Goeker M."/>
        </authorList>
    </citation>
    <scope>NUCLEOTIDE SEQUENCE [LARGE SCALE GENOMIC DNA]</scope>
    <source>
        <strain evidence="2 3">DSM 104969</strain>
    </source>
</reference>
<evidence type="ECO:0000313" key="2">
    <source>
        <dbReference type="EMBL" id="MBB4037571.1"/>
    </source>
</evidence>
<dbReference type="AlphaFoldDB" id="A0A840CR94"/>
<proteinExistence type="predicted"/>
<organism evidence="2 3">
    <name type="scientific">Dysgonomonas hofstadii</name>
    <dbReference type="NCBI Taxonomy" id="637886"/>
    <lineage>
        <taxon>Bacteria</taxon>
        <taxon>Pseudomonadati</taxon>
        <taxon>Bacteroidota</taxon>
        <taxon>Bacteroidia</taxon>
        <taxon>Bacteroidales</taxon>
        <taxon>Dysgonomonadaceae</taxon>
        <taxon>Dysgonomonas</taxon>
    </lineage>
</organism>
<keyword evidence="1" id="KW-0472">Membrane</keyword>
<feature type="transmembrane region" description="Helical" evidence="1">
    <location>
        <begin position="56"/>
        <end position="76"/>
    </location>
</feature>
<accession>A0A840CR94</accession>
<evidence type="ECO:0000313" key="3">
    <source>
        <dbReference type="Proteomes" id="UP000555103"/>
    </source>
</evidence>
<sequence length="164" mass="18374">MVNYLGTKIGACFTAGSLLLTLTLVVPVFSILPGSLLEAVAQGLVNNDPYSNVGKLTILFLIIMFATTLIIVLVRVRKTGIRIGRVWGKKIIYMSKIKIVLIMLLFYFIVHPLVFYLYWGIQLDFRSDGQLIMEAIRTFPISSLSFIFIGIMIDIVKNRGIENG</sequence>
<dbReference type="RefSeq" id="WP_183308414.1">
    <property type="nucleotide sequence ID" value="NZ_JACIEP010000015.1"/>
</dbReference>
<protein>
    <recommendedName>
        <fullName evidence="4">DUF2975 domain-containing protein</fullName>
    </recommendedName>
</protein>
<name>A0A840CR94_9BACT</name>
<comment type="caution">
    <text evidence="2">The sequence shown here is derived from an EMBL/GenBank/DDBJ whole genome shotgun (WGS) entry which is preliminary data.</text>
</comment>
<dbReference type="EMBL" id="JACIEP010000015">
    <property type="protein sequence ID" value="MBB4037571.1"/>
    <property type="molecule type" value="Genomic_DNA"/>
</dbReference>
<feature type="transmembrane region" description="Helical" evidence="1">
    <location>
        <begin position="12"/>
        <end position="36"/>
    </location>
</feature>
<dbReference type="Proteomes" id="UP000555103">
    <property type="component" value="Unassembled WGS sequence"/>
</dbReference>
<evidence type="ECO:0000256" key="1">
    <source>
        <dbReference type="SAM" id="Phobius"/>
    </source>
</evidence>